<dbReference type="RefSeq" id="WP_146897807.1">
    <property type="nucleotide sequence ID" value="NZ_BJYS01000015.1"/>
</dbReference>
<keyword evidence="9" id="KW-1185">Reference proteome</keyword>
<keyword evidence="5 6" id="KW-0472">Membrane</keyword>
<protein>
    <recommendedName>
        <fullName evidence="7">GtrA/DPMS transmembrane domain-containing protein</fullName>
    </recommendedName>
</protein>
<evidence type="ECO:0000313" key="8">
    <source>
        <dbReference type="EMBL" id="GEO04544.1"/>
    </source>
</evidence>
<proteinExistence type="inferred from homology"/>
<reference evidence="8 9" key="1">
    <citation type="submission" date="2019-07" db="EMBL/GenBank/DDBJ databases">
        <title>Whole genome shotgun sequence of Adhaeribacter aerolatus NBRC 106133.</title>
        <authorList>
            <person name="Hosoyama A."/>
            <person name="Uohara A."/>
            <person name="Ohji S."/>
            <person name="Ichikawa N."/>
        </authorList>
    </citation>
    <scope>NUCLEOTIDE SEQUENCE [LARGE SCALE GENOMIC DNA]</scope>
    <source>
        <strain evidence="8 9">NBRC 106133</strain>
    </source>
</reference>
<dbReference type="GO" id="GO:0005886">
    <property type="term" value="C:plasma membrane"/>
    <property type="evidence" value="ECO:0007669"/>
    <property type="project" value="TreeGrafter"/>
</dbReference>
<evidence type="ECO:0000256" key="1">
    <source>
        <dbReference type="ARBA" id="ARBA00004141"/>
    </source>
</evidence>
<feature type="transmembrane region" description="Helical" evidence="6">
    <location>
        <begin position="44"/>
        <end position="64"/>
    </location>
</feature>
<name>A0A512AXV9_9BACT</name>
<feature type="transmembrane region" description="Helical" evidence="6">
    <location>
        <begin position="115"/>
        <end position="134"/>
    </location>
</feature>
<accession>A0A512AXV9</accession>
<dbReference type="AlphaFoldDB" id="A0A512AXV9"/>
<dbReference type="InterPro" id="IPR051401">
    <property type="entry name" value="GtrA_CellWall_Glycosyl"/>
</dbReference>
<comment type="caution">
    <text evidence="8">The sequence shown here is derived from an EMBL/GenBank/DDBJ whole genome shotgun (WGS) entry which is preliminary data.</text>
</comment>
<keyword evidence="4 6" id="KW-1133">Transmembrane helix</keyword>
<evidence type="ECO:0000256" key="2">
    <source>
        <dbReference type="ARBA" id="ARBA00009399"/>
    </source>
</evidence>
<gene>
    <name evidence="8" type="ORF">AAE02nite_22080</name>
</gene>
<evidence type="ECO:0000256" key="4">
    <source>
        <dbReference type="ARBA" id="ARBA00022989"/>
    </source>
</evidence>
<dbReference type="GO" id="GO:0000271">
    <property type="term" value="P:polysaccharide biosynthetic process"/>
    <property type="evidence" value="ECO:0007669"/>
    <property type="project" value="InterPro"/>
</dbReference>
<dbReference type="Pfam" id="PF04138">
    <property type="entry name" value="GtrA_DPMS_TM"/>
    <property type="match status" value="1"/>
</dbReference>
<dbReference type="Proteomes" id="UP000321532">
    <property type="component" value="Unassembled WGS sequence"/>
</dbReference>
<sequence>MKNTYSALSKQKEVVQIIRFLIVGVVSAIFDLLLFVLLNDYFKVNYLIASFISTLFAILLNYYISKRWVFSSGKYSSRMEFIAFMIFSGIGVVLNSILIWLFVEHMLLEPTPSKVLAIGIVAVFNFITKKMFVFKG</sequence>
<comment type="similarity">
    <text evidence="2">Belongs to the GtrA family.</text>
</comment>
<dbReference type="InterPro" id="IPR007267">
    <property type="entry name" value="GtrA_DPMS_TM"/>
</dbReference>
<dbReference type="PANTHER" id="PTHR38459">
    <property type="entry name" value="PROPHAGE BACTOPRENOL-LINKED GLUCOSE TRANSLOCASE HOMOLOG"/>
    <property type="match status" value="1"/>
</dbReference>
<evidence type="ECO:0000256" key="3">
    <source>
        <dbReference type="ARBA" id="ARBA00022692"/>
    </source>
</evidence>
<feature type="transmembrane region" description="Helical" evidence="6">
    <location>
        <begin position="84"/>
        <end position="103"/>
    </location>
</feature>
<dbReference type="PANTHER" id="PTHR38459:SF1">
    <property type="entry name" value="PROPHAGE BACTOPRENOL-LINKED GLUCOSE TRANSLOCASE HOMOLOG"/>
    <property type="match status" value="1"/>
</dbReference>
<feature type="domain" description="GtrA/DPMS transmembrane" evidence="7">
    <location>
        <begin position="19"/>
        <end position="134"/>
    </location>
</feature>
<evidence type="ECO:0000313" key="9">
    <source>
        <dbReference type="Proteomes" id="UP000321532"/>
    </source>
</evidence>
<comment type="subcellular location">
    <subcellularLocation>
        <location evidence="1">Membrane</location>
        <topology evidence="1">Multi-pass membrane protein</topology>
    </subcellularLocation>
</comment>
<dbReference type="OrthoDB" id="853263at2"/>
<feature type="transmembrane region" description="Helical" evidence="6">
    <location>
        <begin position="20"/>
        <end position="38"/>
    </location>
</feature>
<evidence type="ECO:0000256" key="6">
    <source>
        <dbReference type="SAM" id="Phobius"/>
    </source>
</evidence>
<dbReference type="EMBL" id="BJYS01000015">
    <property type="protein sequence ID" value="GEO04544.1"/>
    <property type="molecule type" value="Genomic_DNA"/>
</dbReference>
<organism evidence="8 9">
    <name type="scientific">Adhaeribacter aerolatus</name>
    <dbReference type="NCBI Taxonomy" id="670289"/>
    <lineage>
        <taxon>Bacteria</taxon>
        <taxon>Pseudomonadati</taxon>
        <taxon>Bacteroidota</taxon>
        <taxon>Cytophagia</taxon>
        <taxon>Cytophagales</taxon>
        <taxon>Hymenobacteraceae</taxon>
        <taxon>Adhaeribacter</taxon>
    </lineage>
</organism>
<keyword evidence="3 6" id="KW-0812">Transmembrane</keyword>
<evidence type="ECO:0000259" key="7">
    <source>
        <dbReference type="Pfam" id="PF04138"/>
    </source>
</evidence>
<evidence type="ECO:0000256" key="5">
    <source>
        <dbReference type="ARBA" id="ARBA00023136"/>
    </source>
</evidence>